<evidence type="ECO:0000313" key="2">
    <source>
        <dbReference type="Proteomes" id="UP001285908"/>
    </source>
</evidence>
<dbReference type="Proteomes" id="UP001285908">
    <property type="component" value="Unassembled WGS sequence"/>
</dbReference>
<accession>A0AAJ0IAZ2</accession>
<dbReference type="EMBL" id="JAULSX010000003">
    <property type="protein sequence ID" value="KAK3495256.1"/>
    <property type="molecule type" value="Genomic_DNA"/>
</dbReference>
<dbReference type="RefSeq" id="XP_062694685.1">
    <property type="nucleotide sequence ID" value="XM_062841162.1"/>
</dbReference>
<dbReference type="AlphaFoldDB" id="A0AAJ0IAZ2"/>
<organism evidence="1 2">
    <name type="scientific">Neurospora hispaniola</name>
    <dbReference type="NCBI Taxonomy" id="588809"/>
    <lineage>
        <taxon>Eukaryota</taxon>
        <taxon>Fungi</taxon>
        <taxon>Dikarya</taxon>
        <taxon>Ascomycota</taxon>
        <taxon>Pezizomycotina</taxon>
        <taxon>Sordariomycetes</taxon>
        <taxon>Sordariomycetidae</taxon>
        <taxon>Sordariales</taxon>
        <taxon>Sordariaceae</taxon>
        <taxon>Neurospora</taxon>
    </lineage>
</organism>
<dbReference type="GeneID" id="87878784"/>
<keyword evidence="2" id="KW-1185">Reference proteome</keyword>
<comment type="caution">
    <text evidence="1">The sequence shown here is derived from an EMBL/GenBank/DDBJ whole genome shotgun (WGS) entry which is preliminary data.</text>
</comment>
<gene>
    <name evidence="1" type="ORF">B0T23DRAFT_453119</name>
</gene>
<protein>
    <submittedName>
        <fullName evidence="1">Uncharacterized protein</fullName>
    </submittedName>
</protein>
<evidence type="ECO:0000313" key="1">
    <source>
        <dbReference type="EMBL" id="KAK3495256.1"/>
    </source>
</evidence>
<sequence>MVTNPKRVPTLVEGTTLRINSLPEQVGGCLYRLGQSHLAEINEDEISGHVAADLTTLKRFIKEAVDSRMTEVSSAIKEDHATWQSGMNIRIRHLEDSLGEAAAVSELQEQVAELSLITAIIRDQIALTPTLLQFDP</sequence>
<reference evidence="1 2" key="1">
    <citation type="journal article" date="2023" name="Mol. Phylogenet. Evol.">
        <title>Genome-scale phylogeny and comparative genomics of the fungal order Sordariales.</title>
        <authorList>
            <person name="Hensen N."/>
            <person name="Bonometti L."/>
            <person name="Westerberg I."/>
            <person name="Brannstrom I.O."/>
            <person name="Guillou S."/>
            <person name="Cros-Aarteil S."/>
            <person name="Calhoun S."/>
            <person name="Haridas S."/>
            <person name="Kuo A."/>
            <person name="Mondo S."/>
            <person name="Pangilinan J."/>
            <person name="Riley R."/>
            <person name="LaButti K."/>
            <person name="Andreopoulos B."/>
            <person name="Lipzen A."/>
            <person name="Chen C."/>
            <person name="Yan M."/>
            <person name="Daum C."/>
            <person name="Ng V."/>
            <person name="Clum A."/>
            <person name="Steindorff A."/>
            <person name="Ohm R.A."/>
            <person name="Martin F."/>
            <person name="Silar P."/>
            <person name="Natvig D.O."/>
            <person name="Lalanne C."/>
            <person name="Gautier V."/>
            <person name="Ament-Velasquez S.L."/>
            <person name="Kruys A."/>
            <person name="Hutchinson M.I."/>
            <person name="Powell A.J."/>
            <person name="Barry K."/>
            <person name="Miller A.N."/>
            <person name="Grigoriev I.V."/>
            <person name="Debuchy R."/>
            <person name="Gladieux P."/>
            <person name="Hiltunen Thoren M."/>
            <person name="Johannesson H."/>
        </authorList>
    </citation>
    <scope>NUCLEOTIDE SEQUENCE [LARGE SCALE GENOMIC DNA]</scope>
    <source>
        <strain evidence="1 2">FGSC 10403</strain>
    </source>
</reference>
<name>A0AAJ0IAZ2_9PEZI</name>
<proteinExistence type="predicted"/>